<name>A0A915JTD8_ROMCU</name>
<proteinExistence type="predicted"/>
<organism evidence="1 2">
    <name type="scientific">Romanomermis culicivorax</name>
    <name type="common">Nematode worm</name>
    <dbReference type="NCBI Taxonomy" id="13658"/>
    <lineage>
        <taxon>Eukaryota</taxon>
        <taxon>Metazoa</taxon>
        <taxon>Ecdysozoa</taxon>
        <taxon>Nematoda</taxon>
        <taxon>Enoplea</taxon>
        <taxon>Dorylaimia</taxon>
        <taxon>Mermithida</taxon>
        <taxon>Mermithoidea</taxon>
        <taxon>Mermithidae</taxon>
        <taxon>Romanomermis</taxon>
    </lineage>
</organism>
<dbReference type="WBParaSite" id="nRc.2.0.1.t29324-RA">
    <property type="protein sequence ID" value="nRc.2.0.1.t29324-RA"/>
    <property type="gene ID" value="nRc.2.0.1.g29324"/>
</dbReference>
<evidence type="ECO:0000313" key="2">
    <source>
        <dbReference type="WBParaSite" id="nRc.2.0.1.t29324-RA"/>
    </source>
</evidence>
<accession>A0A915JTD8</accession>
<sequence>MSFDLETDARLTDAVLGKRHLAGKQPRFNPTENLGEIIKNRVERLKHLKLKALDFGEISPALKREILNIVEFCQWSYEYFGSDGTAYATEDANDAHGVKWDYFIFISSLKTLNINMVRQQKVTTAFGNQNSNLRPIDLNKKCIDEQKNRFDLIRKVHKVEKFIL</sequence>
<dbReference type="AlphaFoldDB" id="A0A915JTD8"/>
<reference evidence="2" key="1">
    <citation type="submission" date="2022-11" db="UniProtKB">
        <authorList>
            <consortium name="WormBaseParasite"/>
        </authorList>
    </citation>
    <scope>IDENTIFICATION</scope>
</reference>
<keyword evidence="1" id="KW-1185">Reference proteome</keyword>
<evidence type="ECO:0000313" key="1">
    <source>
        <dbReference type="Proteomes" id="UP000887565"/>
    </source>
</evidence>
<protein>
    <submittedName>
        <fullName evidence="2">Uncharacterized protein</fullName>
    </submittedName>
</protein>
<dbReference type="Proteomes" id="UP000887565">
    <property type="component" value="Unplaced"/>
</dbReference>